<feature type="transmembrane region" description="Helical" evidence="2">
    <location>
        <begin position="23"/>
        <end position="45"/>
    </location>
</feature>
<dbReference type="EMBL" id="JACGWJ010000004">
    <property type="protein sequence ID" value="KAL0424923.1"/>
    <property type="molecule type" value="Genomic_DNA"/>
</dbReference>
<reference evidence="3" key="1">
    <citation type="submission" date="2020-06" db="EMBL/GenBank/DDBJ databases">
        <authorList>
            <person name="Li T."/>
            <person name="Hu X."/>
            <person name="Zhang T."/>
            <person name="Song X."/>
            <person name="Zhang H."/>
            <person name="Dai N."/>
            <person name="Sheng W."/>
            <person name="Hou X."/>
            <person name="Wei L."/>
        </authorList>
    </citation>
    <scope>NUCLEOTIDE SEQUENCE</scope>
    <source>
        <strain evidence="3">G02</strain>
        <tissue evidence="3">Leaf</tissue>
    </source>
</reference>
<gene>
    <name evidence="3" type="ORF">Sradi_1027100</name>
</gene>
<feature type="region of interest" description="Disordered" evidence="1">
    <location>
        <begin position="140"/>
        <end position="164"/>
    </location>
</feature>
<comment type="caution">
    <text evidence="3">The sequence shown here is derived from an EMBL/GenBank/DDBJ whole genome shotgun (WGS) entry which is preliminary data.</text>
</comment>
<organism evidence="3">
    <name type="scientific">Sesamum radiatum</name>
    <name type="common">Black benniseed</name>
    <dbReference type="NCBI Taxonomy" id="300843"/>
    <lineage>
        <taxon>Eukaryota</taxon>
        <taxon>Viridiplantae</taxon>
        <taxon>Streptophyta</taxon>
        <taxon>Embryophyta</taxon>
        <taxon>Tracheophyta</taxon>
        <taxon>Spermatophyta</taxon>
        <taxon>Magnoliopsida</taxon>
        <taxon>eudicotyledons</taxon>
        <taxon>Gunneridae</taxon>
        <taxon>Pentapetalae</taxon>
        <taxon>asterids</taxon>
        <taxon>lamiids</taxon>
        <taxon>Lamiales</taxon>
        <taxon>Pedaliaceae</taxon>
        <taxon>Sesamum</taxon>
    </lineage>
</organism>
<sequence length="164" mass="18272">MGSSGDSSGVLGGTGAMELTGKIMVVAIILLLFVLVFVFCLHLYARWFWYRRQENTTATTTRRRRRLDFAAGHQELTAVSAFRRGLDPCVLKAIPVITFDPKEFKDGLECAVVGSIAMVNEEEEQKSPLPTRFRSLKRLLSGNRRVNPSSPRNLDLEQGGRAQS</sequence>
<keyword evidence="2" id="KW-0472">Membrane</keyword>
<protein>
    <submittedName>
        <fullName evidence="3">RING-H2 finger protein ATL2</fullName>
    </submittedName>
</protein>
<evidence type="ECO:0000256" key="1">
    <source>
        <dbReference type="SAM" id="MobiDB-lite"/>
    </source>
</evidence>
<evidence type="ECO:0000313" key="3">
    <source>
        <dbReference type="EMBL" id="KAL0424923.1"/>
    </source>
</evidence>
<proteinExistence type="predicted"/>
<name>A0AAW2V7H7_SESRA</name>
<accession>A0AAW2V7H7</accession>
<keyword evidence="2" id="KW-0812">Transmembrane</keyword>
<dbReference type="AlphaFoldDB" id="A0AAW2V7H7"/>
<evidence type="ECO:0000256" key="2">
    <source>
        <dbReference type="SAM" id="Phobius"/>
    </source>
</evidence>
<keyword evidence="2" id="KW-1133">Transmembrane helix</keyword>
<reference evidence="3" key="2">
    <citation type="journal article" date="2024" name="Plant">
        <title>Genomic evolution and insights into agronomic trait innovations of Sesamum species.</title>
        <authorList>
            <person name="Miao H."/>
            <person name="Wang L."/>
            <person name="Qu L."/>
            <person name="Liu H."/>
            <person name="Sun Y."/>
            <person name="Le M."/>
            <person name="Wang Q."/>
            <person name="Wei S."/>
            <person name="Zheng Y."/>
            <person name="Lin W."/>
            <person name="Duan Y."/>
            <person name="Cao H."/>
            <person name="Xiong S."/>
            <person name="Wang X."/>
            <person name="Wei L."/>
            <person name="Li C."/>
            <person name="Ma Q."/>
            <person name="Ju M."/>
            <person name="Zhao R."/>
            <person name="Li G."/>
            <person name="Mu C."/>
            <person name="Tian Q."/>
            <person name="Mei H."/>
            <person name="Zhang T."/>
            <person name="Gao T."/>
            <person name="Zhang H."/>
        </authorList>
    </citation>
    <scope>NUCLEOTIDE SEQUENCE</scope>
    <source>
        <strain evidence="3">G02</strain>
    </source>
</reference>